<dbReference type="GO" id="GO:0032259">
    <property type="term" value="P:methylation"/>
    <property type="evidence" value="ECO:0007669"/>
    <property type="project" value="UniProtKB-KW"/>
</dbReference>
<dbReference type="PROSITE" id="PS00092">
    <property type="entry name" value="N6_MTASE"/>
    <property type="match status" value="1"/>
</dbReference>
<dbReference type="GO" id="GO:0009007">
    <property type="term" value="F:site-specific DNA-methyltransferase (adenine-specific) activity"/>
    <property type="evidence" value="ECO:0007669"/>
    <property type="project" value="UniProtKB-EC"/>
</dbReference>
<dbReference type="InterPro" id="IPR050953">
    <property type="entry name" value="N4_N6_ade-DNA_methylase"/>
</dbReference>
<dbReference type="GO" id="GO:0006304">
    <property type="term" value="P:DNA modification"/>
    <property type="evidence" value="ECO:0007669"/>
    <property type="project" value="InterPro"/>
</dbReference>
<dbReference type="InterPro" id="IPR011639">
    <property type="entry name" value="MethylTrfase_TaqI-like_dom"/>
</dbReference>
<evidence type="ECO:0000313" key="7">
    <source>
        <dbReference type="EMBL" id="MXR70305.1"/>
    </source>
</evidence>
<accession>A0A6L7I195</accession>
<name>A0A6L7I195_9GAMM</name>
<evidence type="ECO:0000256" key="2">
    <source>
        <dbReference type="ARBA" id="ARBA00022603"/>
    </source>
</evidence>
<feature type="domain" description="Type II methyltransferase M.TaqI-like" evidence="6">
    <location>
        <begin position="195"/>
        <end position="298"/>
    </location>
</feature>
<dbReference type="Gene3D" id="3.40.50.150">
    <property type="entry name" value="Vaccinia Virus protein VP39"/>
    <property type="match status" value="1"/>
</dbReference>
<dbReference type="Proteomes" id="UP000474778">
    <property type="component" value="Unassembled WGS sequence"/>
</dbReference>
<keyword evidence="3" id="KW-0808">Transferase</keyword>
<sequence>MEIVEMSDDKSLMQVQATRAYVKSVLENYWTLATIGYKPIHPLSNFLKNTNLRLDEQEEKEALRLASSISELSILEASYRVGEIYTQRLPKQLRAQHGVYFTPPALSNRLLDNIEQAGFNWTEGRIVDPACGGGAFLAPIALRMKQNLKKKGFSDLAIVKHISTNLHGKELDPFSAWMSQVFLEIALSKELAESDYELPIVIEVGDTLICESTERYDLVVGNPPYSKIKLNSVTRKKFSRSLYGHANLYGLFTDKALSMLSETGILAYVTPTSFLSGQYFKALRRLLSIESSPVSVDFIDSRKGVFSGVLQETVLATFSKRKQHNKGVSSTLRVLNDSEVQVEHNGDFTINVDCDAPWLIPRSPSHAQLLADAQENHSTLSQYGYKVSTGPLVWNRHKEQIVSKKTKTTLPLLWGECVSTCGKFEHKSDKRNHEPWFRIEGDIDNWLVVRESCLLLQRTTAKEQSSRLIGAIVPDEFIKAYGGVVIENHLNMVKPISGADTIVSVNTLQFILKSKVVDTLFRMMNGSVAVSAYELEALLLPPLDKAIEIHRALVDGVGNEIIQTMIRDSYSGRITKAA</sequence>
<keyword evidence="2 7" id="KW-0489">Methyltransferase</keyword>
<dbReference type="EMBL" id="WRPA01000017">
    <property type="protein sequence ID" value="MXR70305.1"/>
    <property type="molecule type" value="Genomic_DNA"/>
</dbReference>
<keyword evidence="4" id="KW-0949">S-adenosyl-L-methionine</keyword>
<protein>
    <recommendedName>
        <fullName evidence="1">site-specific DNA-methyltransferase (adenine-specific)</fullName>
        <ecNumber evidence="1">2.1.1.72</ecNumber>
    </recommendedName>
</protein>
<dbReference type="PRINTS" id="PR00507">
    <property type="entry name" value="N12N6MTFRASE"/>
</dbReference>
<dbReference type="RefSeq" id="WP_160798260.1">
    <property type="nucleotide sequence ID" value="NZ_WRPA01000017.1"/>
</dbReference>
<evidence type="ECO:0000256" key="5">
    <source>
        <dbReference type="ARBA" id="ARBA00047942"/>
    </source>
</evidence>
<reference evidence="7 8" key="1">
    <citation type="submission" date="2019-12" db="EMBL/GenBank/DDBJ databases">
        <title>Shewanella insulae sp. nov., isolated from a tidal flat.</title>
        <authorList>
            <person name="Yoon J.-H."/>
        </authorList>
    </citation>
    <scope>NUCLEOTIDE SEQUENCE [LARGE SCALE GENOMIC DNA]</scope>
    <source>
        <strain evidence="7 8">JBTF-M18</strain>
    </source>
</reference>
<dbReference type="InterPro" id="IPR002052">
    <property type="entry name" value="DNA_methylase_N6_adenine_CS"/>
</dbReference>
<dbReference type="GO" id="GO:0003676">
    <property type="term" value="F:nucleic acid binding"/>
    <property type="evidence" value="ECO:0007669"/>
    <property type="project" value="InterPro"/>
</dbReference>
<evidence type="ECO:0000313" key="8">
    <source>
        <dbReference type="Proteomes" id="UP000474778"/>
    </source>
</evidence>
<dbReference type="Pfam" id="PF07669">
    <property type="entry name" value="Eco57I"/>
    <property type="match status" value="1"/>
</dbReference>
<comment type="caution">
    <text evidence="7">The sequence shown here is derived from an EMBL/GenBank/DDBJ whole genome shotgun (WGS) entry which is preliminary data.</text>
</comment>
<evidence type="ECO:0000256" key="4">
    <source>
        <dbReference type="ARBA" id="ARBA00022691"/>
    </source>
</evidence>
<dbReference type="PANTHER" id="PTHR33841">
    <property type="entry name" value="DNA METHYLTRANSFERASE YEEA-RELATED"/>
    <property type="match status" value="1"/>
</dbReference>
<proteinExistence type="predicted"/>
<dbReference type="InterPro" id="IPR029063">
    <property type="entry name" value="SAM-dependent_MTases_sf"/>
</dbReference>
<evidence type="ECO:0000256" key="1">
    <source>
        <dbReference type="ARBA" id="ARBA00011900"/>
    </source>
</evidence>
<evidence type="ECO:0000259" key="6">
    <source>
        <dbReference type="Pfam" id="PF07669"/>
    </source>
</evidence>
<keyword evidence="8" id="KW-1185">Reference proteome</keyword>
<dbReference type="SUPFAM" id="SSF53335">
    <property type="entry name" value="S-adenosyl-L-methionine-dependent methyltransferases"/>
    <property type="match status" value="1"/>
</dbReference>
<dbReference type="AlphaFoldDB" id="A0A6L7I195"/>
<comment type="catalytic activity">
    <reaction evidence="5">
        <text>a 2'-deoxyadenosine in DNA + S-adenosyl-L-methionine = an N(6)-methyl-2'-deoxyadenosine in DNA + S-adenosyl-L-homocysteine + H(+)</text>
        <dbReference type="Rhea" id="RHEA:15197"/>
        <dbReference type="Rhea" id="RHEA-COMP:12418"/>
        <dbReference type="Rhea" id="RHEA-COMP:12419"/>
        <dbReference type="ChEBI" id="CHEBI:15378"/>
        <dbReference type="ChEBI" id="CHEBI:57856"/>
        <dbReference type="ChEBI" id="CHEBI:59789"/>
        <dbReference type="ChEBI" id="CHEBI:90615"/>
        <dbReference type="ChEBI" id="CHEBI:90616"/>
        <dbReference type="EC" id="2.1.1.72"/>
    </reaction>
</comment>
<dbReference type="EC" id="2.1.1.72" evidence="1"/>
<gene>
    <name evidence="7" type="ORF">GNT65_16730</name>
</gene>
<dbReference type="PANTHER" id="PTHR33841:SF1">
    <property type="entry name" value="DNA METHYLTRANSFERASE A"/>
    <property type="match status" value="1"/>
</dbReference>
<organism evidence="7 8">
    <name type="scientific">Shewanella insulae</name>
    <dbReference type="NCBI Taxonomy" id="2681496"/>
    <lineage>
        <taxon>Bacteria</taxon>
        <taxon>Pseudomonadati</taxon>
        <taxon>Pseudomonadota</taxon>
        <taxon>Gammaproteobacteria</taxon>
        <taxon>Alteromonadales</taxon>
        <taxon>Shewanellaceae</taxon>
        <taxon>Shewanella</taxon>
    </lineage>
</organism>
<evidence type="ECO:0000256" key="3">
    <source>
        <dbReference type="ARBA" id="ARBA00022679"/>
    </source>
</evidence>